<evidence type="ECO:0000256" key="7">
    <source>
        <dbReference type="SAM" id="MobiDB-lite"/>
    </source>
</evidence>
<dbReference type="Pfam" id="PF05699">
    <property type="entry name" value="Dimer_Tnp_hAT"/>
    <property type="match status" value="1"/>
</dbReference>
<keyword evidence="2" id="KW-0479">Metal-binding</keyword>
<keyword evidence="5" id="KW-0539">Nucleus</keyword>
<dbReference type="InterPro" id="IPR036236">
    <property type="entry name" value="Znf_C2H2_sf"/>
</dbReference>
<dbReference type="SMART" id="SM00355">
    <property type="entry name" value="ZnF_C2H2"/>
    <property type="match status" value="1"/>
</dbReference>
<comment type="caution">
    <text evidence="9">The sequence shown here is derived from an EMBL/GenBank/DDBJ whole genome shotgun (WGS) entry which is preliminary data.</text>
</comment>
<evidence type="ECO:0000256" key="3">
    <source>
        <dbReference type="ARBA" id="ARBA00022771"/>
    </source>
</evidence>
<dbReference type="AlphaFoldDB" id="A0AAV6TXI0"/>
<protein>
    <recommendedName>
        <fullName evidence="8">C2H2-type domain-containing protein</fullName>
    </recommendedName>
</protein>
<evidence type="ECO:0000256" key="2">
    <source>
        <dbReference type="ARBA" id="ARBA00022723"/>
    </source>
</evidence>
<evidence type="ECO:0000313" key="9">
    <source>
        <dbReference type="EMBL" id="KAG8176817.1"/>
    </source>
</evidence>
<evidence type="ECO:0000313" key="10">
    <source>
        <dbReference type="Proteomes" id="UP000827092"/>
    </source>
</evidence>
<dbReference type="PANTHER" id="PTHR46481:SF10">
    <property type="entry name" value="ZINC FINGER BED DOMAIN-CONTAINING PROTEIN 39"/>
    <property type="match status" value="1"/>
</dbReference>
<dbReference type="GO" id="GO:0008270">
    <property type="term" value="F:zinc ion binding"/>
    <property type="evidence" value="ECO:0007669"/>
    <property type="project" value="UniProtKB-KW"/>
</dbReference>
<dbReference type="PROSITE" id="PS00028">
    <property type="entry name" value="ZINC_FINGER_C2H2_1"/>
    <property type="match status" value="1"/>
</dbReference>
<dbReference type="EMBL" id="JAFNEN010000849">
    <property type="protein sequence ID" value="KAG8176817.1"/>
    <property type="molecule type" value="Genomic_DNA"/>
</dbReference>
<proteinExistence type="predicted"/>
<name>A0AAV6TXI0_9ARAC</name>
<evidence type="ECO:0000259" key="8">
    <source>
        <dbReference type="PROSITE" id="PS50157"/>
    </source>
</evidence>
<dbReference type="InterPro" id="IPR012337">
    <property type="entry name" value="RNaseH-like_sf"/>
</dbReference>
<dbReference type="GO" id="GO:0046983">
    <property type="term" value="F:protein dimerization activity"/>
    <property type="evidence" value="ECO:0007669"/>
    <property type="project" value="InterPro"/>
</dbReference>
<keyword evidence="10" id="KW-1185">Reference proteome</keyword>
<feature type="domain" description="C2H2-type" evidence="8">
    <location>
        <begin position="450"/>
        <end position="477"/>
    </location>
</feature>
<dbReference type="SUPFAM" id="SSF57667">
    <property type="entry name" value="beta-beta-alpha zinc fingers"/>
    <property type="match status" value="1"/>
</dbReference>
<dbReference type="SUPFAM" id="SSF53098">
    <property type="entry name" value="Ribonuclease H-like"/>
    <property type="match status" value="1"/>
</dbReference>
<evidence type="ECO:0000256" key="6">
    <source>
        <dbReference type="PROSITE-ProRule" id="PRU00042"/>
    </source>
</evidence>
<comment type="subcellular location">
    <subcellularLocation>
        <location evidence="1">Nucleus</location>
    </subcellularLocation>
</comment>
<evidence type="ECO:0000256" key="1">
    <source>
        <dbReference type="ARBA" id="ARBA00004123"/>
    </source>
</evidence>
<sequence>MSIFFEDFRCLEHTLQLAIQDSINSQRSVIDLLALARKIAGHFARSEQARRRLKEIQEHHGFRILQMVQSIPTRWNSIYSMLERLLEQKDALALYEARYDMPASLSANHWKIAESVCNLLYPFYDIIKVISEDDTPCSVTIPFVKTLMNSLSKDDERFHGVGTMKETLLESLERRFQTAVCQKNLMLATFLDPRFKQKYFADTQIEQIKIISSQELEPVQPTQSDQPSVPAEVEEEISEQPKKRKRKSIWDLETEFQDGDKEHQLIPPPQDEYDIVQEIKVYLELPKVPQHSNIYEWWASSELSKLKLAAQKYLSAPATSVPSEQLFSTAGEIYDDNRYRLLGENAEKLLFFNKNLRLLNFSHHIRRVDVPRIDPQATNTRQQSPPVAPRRSAVVYMNPAIRMVTLRAPAVISPSVPVSAPPSIVNVGATTSAVIYSPFFGPNQSSSLPNVCSKCPKTFKRRDVLTKHMATHNRPVKRPQHPTSASGWAMSQPLPVSSYEWVAGEEISEETIKNCADDADKGYILEVDLDYPKTLHDAHNAYPLAPEQLCLSELQRSGCKGVPLVA</sequence>
<dbReference type="Gene3D" id="3.30.160.60">
    <property type="entry name" value="Classic Zinc Finger"/>
    <property type="match status" value="1"/>
</dbReference>
<reference evidence="9 10" key="1">
    <citation type="journal article" date="2022" name="Nat. Ecol. Evol.">
        <title>A masculinizing supergene underlies an exaggerated male reproductive morph in a spider.</title>
        <authorList>
            <person name="Hendrickx F."/>
            <person name="De Corte Z."/>
            <person name="Sonet G."/>
            <person name="Van Belleghem S.M."/>
            <person name="Kostlbacher S."/>
            <person name="Vangestel C."/>
        </authorList>
    </citation>
    <scope>NUCLEOTIDE SEQUENCE [LARGE SCALE GENOMIC DNA]</scope>
    <source>
        <strain evidence="9">W744_W776</strain>
    </source>
</reference>
<dbReference type="InterPro" id="IPR052035">
    <property type="entry name" value="ZnF_BED_domain_contain"/>
</dbReference>
<keyword evidence="3 6" id="KW-0863">Zinc-finger</keyword>
<gene>
    <name evidence="9" type="ORF">JTE90_003445</name>
</gene>
<dbReference type="Proteomes" id="UP000827092">
    <property type="component" value="Unassembled WGS sequence"/>
</dbReference>
<feature type="region of interest" description="Disordered" evidence="7">
    <location>
        <begin position="216"/>
        <end position="246"/>
    </location>
</feature>
<accession>A0AAV6TXI0</accession>
<evidence type="ECO:0000256" key="5">
    <source>
        <dbReference type="ARBA" id="ARBA00023242"/>
    </source>
</evidence>
<dbReference type="GO" id="GO:0005634">
    <property type="term" value="C:nucleus"/>
    <property type="evidence" value="ECO:0007669"/>
    <property type="project" value="UniProtKB-SubCell"/>
</dbReference>
<dbReference type="InterPro" id="IPR008906">
    <property type="entry name" value="HATC_C_dom"/>
</dbReference>
<evidence type="ECO:0000256" key="4">
    <source>
        <dbReference type="ARBA" id="ARBA00022833"/>
    </source>
</evidence>
<keyword evidence="4" id="KW-0862">Zinc</keyword>
<organism evidence="9 10">
    <name type="scientific">Oedothorax gibbosus</name>
    <dbReference type="NCBI Taxonomy" id="931172"/>
    <lineage>
        <taxon>Eukaryota</taxon>
        <taxon>Metazoa</taxon>
        <taxon>Ecdysozoa</taxon>
        <taxon>Arthropoda</taxon>
        <taxon>Chelicerata</taxon>
        <taxon>Arachnida</taxon>
        <taxon>Araneae</taxon>
        <taxon>Araneomorphae</taxon>
        <taxon>Entelegynae</taxon>
        <taxon>Araneoidea</taxon>
        <taxon>Linyphiidae</taxon>
        <taxon>Erigoninae</taxon>
        <taxon>Oedothorax</taxon>
    </lineage>
</organism>
<dbReference type="PROSITE" id="PS50157">
    <property type="entry name" value="ZINC_FINGER_C2H2_2"/>
    <property type="match status" value="1"/>
</dbReference>
<dbReference type="InterPro" id="IPR013087">
    <property type="entry name" value="Znf_C2H2_type"/>
</dbReference>
<dbReference type="PANTHER" id="PTHR46481">
    <property type="entry name" value="ZINC FINGER BED DOMAIN-CONTAINING PROTEIN 4"/>
    <property type="match status" value="1"/>
</dbReference>